<gene>
    <name evidence="3" type="ORF">SCLCIDRAFT_1219356</name>
</gene>
<sequence length="668" mass="75191">MKKSNLCTLCCLISSLIRCSWRLDNLPRVDLENIYCSLWAPGFGPPGLRLGEKERCRRLRLHVSSIPPETSFLFPRGPSLLSIQLLSEDAHKVSKEKYLHGRRMKDVVDVRLLRKWVKLCESKHRGKCLSVVTWPDSESLPNSLRVVDVIKMALVPAPPNCRYVALSYVWGGCGEEYWTSMTNLTSRSKPAGLDVSIIPETILDSIRLVQLMGEQYLWVDTLCIIQDSREDKATQIHIMGLIYHRAVFTIFAAGGDSARSHLPGLSAGTRACNQHVQVVQGLHLATTLPSVWEAVARSTWNTRGWTFQELLLSRRRLFFTEYQTYFECAEDGWCEDVEESRFSWLGNHPVRASESTGLFLPGFGANETMTFASYADFVTRYSHRHLTHESDIVAAMTALISVITFACEPPGSLPRESFRFGMWIRYLDHSLLWQPMLDVSHTRRTATDDEHARWPSWAWTGWVGGVHYNNEAYSMGAFSPGGIHAPPAESLISAWNLVEEGGNIVQLDVERSVTSRDASSEKYIPPRSHISDGSLGFSPPPGTLIFRTQRAQFQVLKVYEDKTMPHAIFDIIPLSPSPSKRAGRIILPTSTPSSTVFEFIVLSRCGGVREMRNLFDYLAWGPMYVGCMLHVMAVQGACDQRVRERVGLGVINEGAWMESNTEESTVLL</sequence>
<evidence type="ECO:0000313" key="3">
    <source>
        <dbReference type="EMBL" id="KIM57511.1"/>
    </source>
</evidence>
<reference evidence="3 4" key="1">
    <citation type="submission" date="2014-04" db="EMBL/GenBank/DDBJ databases">
        <authorList>
            <consortium name="DOE Joint Genome Institute"/>
            <person name="Kuo A."/>
            <person name="Kohler A."/>
            <person name="Nagy L.G."/>
            <person name="Floudas D."/>
            <person name="Copeland A."/>
            <person name="Barry K.W."/>
            <person name="Cichocki N."/>
            <person name="Veneault-Fourrey C."/>
            <person name="LaButti K."/>
            <person name="Lindquist E.A."/>
            <person name="Lipzen A."/>
            <person name="Lundell T."/>
            <person name="Morin E."/>
            <person name="Murat C."/>
            <person name="Sun H."/>
            <person name="Tunlid A."/>
            <person name="Henrissat B."/>
            <person name="Grigoriev I.V."/>
            <person name="Hibbett D.S."/>
            <person name="Martin F."/>
            <person name="Nordberg H.P."/>
            <person name="Cantor M.N."/>
            <person name="Hua S.X."/>
        </authorList>
    </citation>
    <scope>NUCLEOTIDE SEQUENCE [LARGE SCALE GENOMIC DNA]</scope>
    <source>
        <strain evidence="3 4">Foug A</strain>
    </source>
</reference>
<dbReference type="InParanoid" id="A0A0C3DNA9"/>
<dbReference type="Pfam" id="PF06985">
    <property type="entry name" value="HET"/>
    <property type="match status" value="1"/>
</dbReference>
<feature type="domain" description="Heterokaryon incompatibility" evidence="2">
    <location>
        <begin position="163"/>
        <end position="309"/>
    </location>
</feature>
<dbReference type="InterPro" id="IPR010730">
    <property type="entry name" value="HET"/>
</dbReference>
<feature type="signal peptide" evidence="1">
    <location>
        <begin position="1"/>
        <end position="22"/>
    </location>
</feature>
<protein>
    <recommendedName>
        <fullName evidence="2">Heterokaryon incompatibility domain-containing protein</fullName>
    </recommendedName>
</protein>
<evidence type="ECO:0000256" key="1">
    <source>
        <dbReference type="SAM" id="SignalP"/>
    </source>
</evidence>
<dbReference type="PANTHER" id="PTHR33112">
    <property type="entry name" value="DOMAIN PROTEIN, PUTATIVE-RELATED"/>
    <property type="match status" value="1"/>
</dbReference>
<accession>A0A0C3DNA9</accession>
<reference evidence="4" key="2">
    <citation type="submission" date="2015-01" db="EMBL/GenBank/DDBJ databases">
        <title>Evolutionary Origins and Diversification of the Mycorrhizal Mutualists.</title>
        <authorList>
            <consortium name="DOE Joint Genome Institute"/>
            <consortium name="Mycorrhizal Genomics Consortium"/>
            <person name="Kohler A."/>
            <person name="Kuo A."/>
            <person name="Nagy L.G."/>
            <person name="Floudas D."/>
            <person name="Copeland A."/>
            <person name="Barry K.W."/>
            <person name="Cichocki N."/>
            <person name="Veneault-Fourrey C."/>
            <person name="LaButti K."/>
            <person name="Lindquist E.A."/>
            <person name="Lipzen A."/>
            <person name="Lundell T."/>
            <person name="Morin E."/>
            <person name="Murat C."/>
            <person name="Riley R."/>
            <person name="Ohm R."/>
            <person name="Sun H."/>
            <person name="Tunlid A."/>
            <person name="Henrissat B."/>
            <person name="Grigoriev I.V."/>
            <person name="Hibbett D.S."/>
            <person name="Martin F."/>
        </authorList>
    </citation>
    <scope>NUCLEOTIDE SEQUENCE [LARGE SCALE GENOMIC DNA]</scope>
    <source>
        <strain evidence="4">Foug A</strain>
    </source>
</reference>
<feature type="chain" id="PRO_5002163386" description="Heterokaryon incompatibility domain-containing protein" evidence="1">
    <location>
        <begin position="23"/>
        <end position="668"/>
    </location>
</feature>
<dbReference type="EMBL" id="KN822099">
    <property type="protein sequence ID" value="KIM57511.1"/>
    <property type="molecule type" value="Genomic_DNA"/>
</dbReference>
<evidence type="ECO:0000259" key="2">
    <source>
        <dbReference type="Pfam" id="PF06985"/>
    </source>
</evidence>
<dbReference type="STRING" id="1036808.A0A0C3DNA9"/>
<evidence type="ECO:0000313" key="4">
    <source>
        <dbReference type="Proteomes" id="UP000053989"/>
    </source>
</evidence>
<organism evidence="3 4">
    <name type="scientific">Scleroderma citrinum Foug A</name>
    <dbReference type="NCBI Taxonomy" id="1036808"/>
    <lineage>
        <taxon>Eukaryota</taxon>
        <taxon>Fungi</taxon>
        <taxon>Dikarya</taxon>
        <taxon>Basidiomycota</taxon>
        <taxon>Agaricomycotina</taxon>
        <taxon>Agaricomycetes</taxon>
        <taxon>Agaricomycetidae</taxon>
        <taxon>Boletales</taxon>
        <taxon>Sclerodermatineae</taxon>
        <taxon>Sclerodermataceae</taxon>
        <taxon>Scleroderma</taxon>
    </lineage>
</organism>
<keyword evidence="1" id="KW-0732">Signal</keyword>
<dbReference type="OrthoDB" id="5125733at2759"/>
<proteinExistence type="predicted"/>
<feature type="non-terminal residue" evidence="3">
    <location>
        <position position="668"/>
    </location>
</feature>
<dbReference type="HOGENOM" id="CLU_003953_5_1_1"/>
<dbReference type="AlphaFoldDB" id="A0A0C3DNA9"/>
<dbReference type="PANTHER" id="PTHR33112:SF12">
    <property type="entry name" value="HETEROKARYON INCOMPATIBILITY DOMAIN-CONTAINING PROTEIN"/>
    <property type="match status" value="1"/>
</dbReference>
<keyword evidence="4" id="KW-1185">Reference proteome</keyword>
<name>A0A0C3DNA9_9AGAM</name>
<dbReference type="Proteomes" id="UP000053989">
    <property type="component" value="Unassembled WGS sequence"/>
</dbReference>